<feature type="region of interest" description="Disordered" evidence="1">
    <location>
        <begin position="79"/>
        <end position="98"/>
    </location>
</feature>
<evidence type="ECO:0000313" key="3">
    <source>
        <dbReference type="Proteomes" id="UP001632037"/>
    </source>
</evidence>
<evidence type="ECO:0000313" key="2">
    <source>
        <dbReference type="EMBL" id="KAL3656621.1"/>
    </source>
</evidence>
<accession>A0ABD3ETN0</accession>
<comment type="caution">
    <text evidence="2">The sequence shown here is derived from an EMBL/GenBank/DDBJ whole genome shotgun (WGS) entry which is preliminary data.</text>
</comment>
<keyword evidence="3" id="KW-1185">Reference proteome</keyword>
<dbReference type="EMBL" id="JBIMZQ010000077">
    <property type="protein sequence ID" value="KAL3656621.1"/>
    <property type="molecule type" value="Genomic_DNA"/>
</dbReference>
<proteinExistence type="predicted"/>
<sequence length="98" mass="10440">MVGTRSSPGHNSTPTARTPTGRSPVAPKRVRQPRTRIQLATNQDSSDEDSDVAVSASVIIAANAPALEALATTQTVMATGTTEREEVEIDARRRPTQE</sequence>
<dbReference type="AlphaFoldDB" id="A0ABD3ETN0"/>
<name>A0ABD3ETN0_9STRA</name>
<feature type="region of interest" description="Disordered" evidence="1">
    <location>
        <begin position="1"/>
        <end position="51"/>
    </location>
</feature>
<organism evidence="2 3">
    <name type="scientific">Phytophthora oleae</name>
    <dbReference type="NCBI Taxonomy" id="2107226"/>
    <lineage>
        <taxon>Eukaryota</taxon>
        <taxon>Sar</taxon>
        <taxon>Stramenopiles</taxon>
        <taxon>Oomycota</taxon>
        <taxon>Peronosporomycetes</taxon>
        <taxon>Peronosporales</taxon>
        <taxon>Peronosporaceae</taxon>
        <taxon>Phytophthora</taxon>
    </lineage>
</organism>
<reference evidence="2 3" key="1">
    <citation type="submission" date="2024-09" db="EMBL/GenBank/DDBJ databases">
        <title>Genome sequencing and assembly of Phytophthora oleae, isolate VK10A, causative agent of rot of olive drupes.</title>
        <authorList>
            <person name="Conti Taguali S."/>
            <person name="Riolo M."/>
            <person name="La Spada F."/>
            <person name="Cacciola S.O."/>
            <person name="Dionisio G."/>
        </authorList>
    </citation>
    <scope>NUCLEOTIDE SEQUENCE [LARGE SCALE GENOMIC DNA]</scope>
    <source>
        <strain evidence="2 3">VK10A</strain>
    </source>
</reference>
<gene>
    <name evidence="2" type="ORF">V7S43_018526</name>
</gene>
<evidence type="ECO:0000256" key="1">
    <source>
        <dbReference type="SAM" id="MobiDB-lite"/>
    </source>
</evidence>
<feature type="compositionally biased region" description="Polar residues" evidence="1">
    <location>
        <begin position="1"/>
        <end position="21"/>
    </location>
</feature>
<protein>
    <submittedName>
        <fullName evidence="2">Uncharacterized protein</fullName>
    </submittedName>
</protein>
<feature type="compositionally biased region" description="Basic and acidic residues" evidence="1">
    <location>
        <begin position="89"/>
        <end position="98"/>
    </location>
</feature>
<dbReference type="Proteomes" id="UP001632037">
    <property type="component" value="Unassembled WGS sequence"/>
</dbReference>